<dbReference type="Gene3D" id="3.30.900.10">
    <property type="entry name" value="HORMA domain"/>
    <property type="match status" value="1"/>
</dbReference>
<dbReference type="PANTHER" id="PTHR11842:SF11">
    <property type="entry name" value="MITOTIC SPINDLE ASSEMBLY CHECKPOINT PROTEIN MAD2A"/>
    <property type="match status" value="1"/>
</dbReference>
<dbReference type="PROSITE" id="PS50815">
    <property type="entry name" value="HORMA"/>
    <property type="match status" value="1"/>
</dbReference>
<dbReference type="InterPro" id="IPR003511">
    <property type="entry name" value="HORMA_dom"/>
</dbReference>
<organism evidence="8 9">
    <name type="scientific">Nannochloropsis salina CCMP1776</name>
    <dbReference type="NCBI Taxonomy" id="1027361"/>
    <lineage>
        <taxon>Eukaryota</taxon>
        <taxon>Sar</taxon>
        <taxon>Stramenopiles</taxon>
        <taxon>Ochrophyta</taxon>
        <taxon>Eustigmatophyceae</taxon>
        <taxon>Eustigmatales</taxon>
        <taxon>Monodopsidaceae</taxon>
        <taxon>Microchloropsis</taxon>
        <taxon>Microchloropsis salina</taxon>
    </lineage>
</organism>
<evidence type="ECO:0000256" key="6">
    <source>
        <dbReference type="ARBA" id="ARBA00023306"/>
    </source>
</evidence>
<evidence type="ECO:0000256" key="2">
    <source>
        <dbReference type="ARBA" id="ARBA00010348"/>
    </source>
</evidence>
<name>A0A4D9CWZ5_9STRA</name>
<accession>A0A4D9CWZ5</accession>
<gene>
    <name evidence="8" type="ORF">NSK_004844</name>
</gene>
<comment type="caution">
    <text evidence="8">The sequence shown here is derived from an EMBL/GenBank/DDBJ whole genome shotgun (WGS) entry which is preliminary data.</text>
</comment>
<keyword evidence="6" id="KW-0131">Cell cycle</keyword>
<keyword evidence="5" id="KW-0539">Nucleus</keyword>
<evidence type="ECO:0000256" key="3">
    <source>
        <dbReference type="ARBA" id="ARBA00022618"/>
    </source>
</evidence>
<dbReference type="SUPFAM" id="SSF56019">
    <property type="entry name" value="The spindle assembly checkpoint protein mad2"/>
    <property type="match status" value="1"/>
</dbReference>
<reference evidence="8 9" key="1">
    <citation type="submission" date="2019-01" db="EMBL/GenBank/DDBJ databases">
        <title>Nuclear Genome Assembly of the Microalgal Biofuel strain Nannochloropsis salina CCMP1776.</title>
        <authorList>
            <person name="Hovde B."/>
        </authorList>
    </citation>
    <scope>NUCLEOTIDE SEQUENCE [LARGE SCALE GENOMIC DNA]</scope>
    <source>
        <strain evidence="8 9">CCMP1776</strain>
    </source>
</reference>
<dbReference type="OrthoDB" id="1806at2759"/>
<evidence type="ECO:0000313" key="8">
    <source>
        <dbReference type="EMBL" id="TFJ83740.1"/>
    </source>
</evidence>
<keyword evidence="4" id="KW-0498">Mitosis</keyword>
<dbReference type="AlphaFoldDB" id="A0A4D9CWZ5"/>
<dbReference type="GO" id="GO:0051301">
    <property type="term" value="P:cell division"/>
    <property type="evidence" value="ECO:0007669"/>
    <property type="project" value="UniProtKB-KW"/>
</dbReference>
<dbReference type="Proteomes" id="UP000355283">
    <property type="component" value="Unassembled WGS sequence"/>
</dbReference>
<dbReference type="InterPro" id="IPR036570">
    <property type="entry name" value="HORMA_dom_sf"/>
</dbReference>
<evidence type="ECO:0000256" key="4">
    <source>
        <dbReference type="ARBA" id="ARBA00022776"/>
    </source>
</evidence>
<dbReference type="Pfam" id="PF02301">
    <property type="entry name" value="HORMA"/>
    <property type="match status" value="1"/>
</dbReference>
<evidence type="ECO:0000256" key="5">
    <source>
        <dbReference type="ARBA" id="ARBA00023242"/>
    </source>
</evidence>
<protein>
    <recommendedName>
        <fullName evidence="7">HORMA domain-containing protein</fullName>
    </recommendedName>
</protein>
<dbReference type="PANTHER" id="PTHR11842">
    <property type="entry name" value="MITOTIC SPINDLE ASSEMBLY CHECKPOINT PROTEIN MAD2"/>
    <property type="match status" value="1"/>
</dbReference>
<proteinExistence type="inferred from homology"/>
<evidence type="ECO:0000259" key="7">
    <source>
        <dbReference type="PROSITE" id="PS50815"/>
    </source>
</evidence>
<dbReference type="InterPro" id="IPR045091">
    <property type="entry name" value="Mad2-like"/>
</dbReference>
<comment type="similarity">
    <text evidence="2">Belongs to the MAD2 family.</text>
</comment>
<keyword evidence="9" id="KW-1185">Reference proteome</keyword>
<dbReference type="GO" id="GO:0005737">
    <property type="term" value="C:cytoplasm"/>
    <property type="evidence" value="ECO:0007669"/>
    <property type="project" value="TreeGrafter"/>
</dbReference>
<comment type="subcellular location">
    <subcellularLocation>
        <location evidence="1">Nucleus</location>
    </subcellularLocation>
</comment>
<keyword evidence="3" id="KW-0132">Cell division</keyword>
<dbReference type="GO" id="GO:0007094">
    <property type="term" value="P:mitotic spindle assembly checkpoint signaling"/>
    <property type="evidence" value="ECO:0007669"/>
    <property type="project" value="TreeGrafter"/>
</dbReference>
<feature type="domain" description="HORMA" evidence="7">
    <location>
        <begin position="27"/>
        <end position="212"/>
    </location>
</feature>
<evidence type="ECO:0000313" key="9">
    <source>
        <dbReference type="Proteomes" id="UP000355283"/>
    </source>
</evidence>
<dbReference type="GO" id="GO:0005654">
    <property type="term" value="C:nucleoplasm"/>
    <property type="evidence" value="ECO:0007669"/>
    <property type="project" value="TreeGrafter"/>
</dbReference>
<evidence type="ECO:0000256" key="1">
    <source>
        <dbReference type="ARBA" id="ARBA00004123"/>
    </source>
</evidence>
<dbReference type="EMBL" id="SDOX01000021">
    <property type="protein sequence ID" value="TFJ83740.1"/>
    <property type="molecule type" value="Genomic_DNA"/>
</dbReference>
<dbReference type="FunFam" id="3.30.900.10:FF:000002">
    <property type="entry name" value="Mitotic spindle assembly checkpoint protein MAD2A"/>
    <property type="match status" value="1"/>
</dbReference>
<dbReference type="GO" id="GO:0000776">
    <property type="term" value="C:kinetochore"/>
    <property type="evidence" value="ECO:0007669"/>
    <property type="project" value="TreeGrafter"/>
</dbReference>
<sequence length="222" mass="24711">MSFAVPAGGISSTPAVPAADNSVITLRGSTDIVVEFFEHAITCILYQRGIYPPEDFERKTKYGLALHVAREEGLVTYLKNVLEQLRQWLTSSNVQKLVVVVTGMESQAVLERWVFSVDTAQEAATNPQGYQAQKSQKEITSEIAAIIRQITCSVSFMPLLAERCSFDLLVYTDKDVLVPATWEDSDPRLIQQAEEVRLRSVNTKVHKVDTMVAYRMEPAGQG</sequence>